<feature type="domain" description="Aminoglycoside phosphotransferase" evidence="1">
    <location>
        <begin position="80"/>
        <end position="274"/>
    </location>
</feature>
<dbReference type="RefSeq" id="XP_018073683.1">
    <property type="nucleotide sequence ID" value="XM_018212967.1"/>
</dbReference>
<dbReference type="GeneID" id="28822693"/>
<dbReference type="STRING" id="149040.A0A194XGN2"/>
<dbReference type="OrthoDB" id="5404599at2759"/>
<dbReference type="InterPro" id="IPR051678">
    <property type="entry name" value="AGP_Transferase"/>
</dbReference>
<dbReference type="InterPro" id="IPR011009">
    <property type="entry name" value="Kinase-like_dom_sf"/>
</dbReference>
<proteinExistence type="predicted"/>
<evidence type="ECO:0000259" key="1">
    <source>
        <dbReference type="Pfam" id="PF01636"/>
    </source>
</evidence>
<dbReference type="KEGG" id="psco:LY89DRAFT_667296"/>
<gene>
    <name evidence="2" type="ORF">LY89DRAFT_667296</name>
</gene>
<dbReference type="SUPFAM" id="SSF56112">
    <property type="entry name" value="Protein kinase-like (PK-like)"/>
    <property type="match status" value="1"/>
</dbReference>
<dbReference type="Proteomes" id="UP000070700">
    <property type="component" value="Unassembled WGS sequence"/>
</dbReference>
<dbReference type="PANTHER" id="PTHR21310:SF54">
    <property type="entry name" value="AMINOGLYCOSIDE PHOSPHOTRANSFERASE DOMAIN-CONTAINING PROTEIN"/>
    <property type="match status" value="1"/>
</dbReference>
<dbReference type="InterPro" id="IPR002575">
    <property type="entry name" value="Aminoglycoside_PTrfase"/>
</dbReference>
<keyword evidence="3" id="KW-1185">Reference proteome</keyword>
<dbReference type="InParanoid" id="A0A194XGN2"/>
<sequence length="297" mass="33788">MATLDVGELPTGDNVVIKTSSYFNRTAEDILLPSPAEVRKRALEKGFVYPGNPPPIRFSELGLIVKSGTNLTIAEAQCLWVIRKHLKCEIPVPELYGWVRDGGELFIYMKLIEGETLEARWDTLSVLERLDVSSQLKTMTTALRGLRQGGKDAFIGSINRGPLLDILFEGRPGFGPFKTTKEFHDRFAAEVSKYHPDIQNFVDPMRGQLPDEAPITFTHADLHPSNIMLTATDVKPVRVLAILDWHQSGWYPDYWEFCNMLYCVDMDGDWAKDYVPMILEKPDCFDGWWYYMNGLGF</sequence>
<dbReference type="EMBL" id="KQ947411">
    <property type="protein sequence ID" value="KUJ19328.1"/>
    <property type="molecule type" value="Genomic_DNA"/>
</dbReference>
<dbReference type="GO" id="GO:0016740">
    <property type="term" value="F:transferase activity"/>
    <property type="evidence" value="ECO:0007669"/>
    <property type="project" value="UniProtKB-KW"/>
</dbReference>
<evidence type="ECO:0000313" key="2">
    <source>
        <dbReference type="EMBL" id="KUJ19328.1"/>
    </source>
</evidence>
<dbReference type="Gene3D" id="3.90.1200.10">
    <property type="match status" value="1"/>
</dbReference>
<dbReference type="PANTHER" id="PTHR21310">
    <property type="entry name" value="AMINOGLYCOSIDE PHOSPHOTRANSFERASE-RELATED-RELATED"/>
    <property type="match status" value="1"/>
</dbReference>
<keyword evidence="2" id="KW-0808">Transferase</keyword>
<dbReference type="Pfam" id="PF01636">
    <property type="entry name" value="APH"/>
    <property type="match status" value="1"/>
</dbReference>
<evidence type="ECO:0000313" key="3">
    <source>
        <dbReference type="Proteomes" id="UP000070700"/>
    </source>
</evidence>
<organism evidence="2 3">
    <name type="scientific">Mollisia scopiformis</name>
    <name type="common">Conifer needle endophyte fungus</name>
    <name type="synonym">Phialocephala scopiformis</name>
    <dbReference type="NCBI Taxonomy" id="149040"/>
    <lineage>
        <taxon>Eukaryota</taxon>
        <taxon>Fungi</taxon>
        <taxon>Dikarya</taxon>
        <taxon>Ascomycota</taxon>
        <taxon>Pezizomycotina</taxon>
        <taxon>Leotiomycetes</taxon>
        <taxon>Helotiales</taxon>
        <taxon>Mollisiaceae</taxon>
        <taxon>Mollisia</taxon>
    </lineage>
</organism>
<reference evidence="2 3" key="1">
    <citation type="submission" date="2015-10" db="EMBL/GenBank/DDBJ databases">
        <title>Full genome of DAOMC 229536 Phialocephala scopiformis, a fungal endophyte of spruce producing the potent anti-insectan compound rugulosin.</title>
        <authorList>
            <consortium name="DOE Joint Genome Institute"/>
            <person name="Walker A.K."/>
            <person name="Frasz S.L."/>
            <person name="Seifert K.A."/>
            <person name="Miller J.D."/>
            <person name="Mondo S.J."/>
            <person name="Labutti K."/>
            <person name="Lipzen A."/>
            <person name="Dockter R."/>
            <person name="Kennedy M."/>
            <person name="Grigoriev I.V."/>
            <person name="Spatafora J.W."/>
        </authorList>
    </citation>
    <scope>NUCLEOTIDE SEQUENCE [LARGE SCALE GENOMIC DNA]</scope>
    <source>
        <strain evidence="2 3">CBS 120377</strain>
    </source>
</reference>
<dbReference type="AlphaFoldDB" id="A0A194XGN2"/>
<accession>A0A194XGN2</accession>
<name>A0A194XGN2_MOLSC</name>
<protein>
    <submittedName>
        <fullName evidence="2">Phosphotransferase enzyme family protein-like protein</fullName>
    </submittedName>
</protein>